<name>A0A670ZI36_PSETE</name>
<dbReference type="FunFam" id="1.10.4020.10:FF:000001">
    <property type="entry name" value="zinc finger protein 263 isoform X1"/>
    <property type="match status" value="1"/>
</dbReference>
<feature type="signal peptide" evidence="2">
    <location>
        <begin position="1"/>
        <end position="18"/>
    </location>
</feature>
<evidence type="ECO:0000313" key="5">
    <source>
        <dbReference type="Proteomes" id="UP000472273"/>
    </source>
</evidence>
<organism evidence="4 5">
    <name type="scientific">Pseudonaja textilis</name>
    <name type="common">Eastern brown snake</name>
    <dbReference type="NCBI Taxonomy" id="8673"/>
    <lineage>
        <taxon>Eukaryota</taxon>
        <taxon>Metazoa</taxon>
        <taxon>Chordata</taxon>
        <taxon>Craniata</taxon>
        <taxon>Vertebrata</taxon>
        <taxon>Euteleostomi</taxon>
        <taxon>Lepidosauria</taxon>
        <taxon>Squamata</taxon>
        <taxon>Bifurcata</taxon>
        <taxon>Unidentata</taxon>
        <taxon>Episquamata</taxon>
        <taxon>Toxicofera</taxon>
        <taxon>Serpentes</taxon>
        <taxon>Colubroidea</taxon>
        <taxon>Elapidae</taxon>
        <taxon>Hydrophiinae</taxon>
        <taxon>Pseudonaja</taxon>
    </lineage>
</organism>
<dbReference type="PANTHER" id="PTHR45935">
    <property type="entry name" value="PROTEIN ZBED8-RELATED"/>
    <property type="match status" value="1"/>
</dbReference>
<dbReference type="SUPFAM" id="SSF47353">
    <property type="entry name" value="Retrovirus capsid dimerization domain-like"/>
    <property type="match status" value="1"/>
</dbReference>
<dbReference type="PROSITE" id="PS50804">
    <property type="entry name" value="SCAN_BOX"/>
    <property type="match status" value="1"/>
</dbReference>
<reference evidence="4" key="1">
    <citation type="submission" date="2025-08" db="UniProtKB">
        <authorList>
            <consortium name="Ensembl"/>
        </authorList>
    </citation>
    <scope>IDENTIFICATION</scope>
</reference>
<dbReference type="Ensembl" id="ENSPTXT00000023098.1">
    <property type="protein sequence ID" value="ENSPTXP00000022415.1"/>
    <property type="gene ID" value="ENSPTXG00000015507.1"/>
</dbReference>
<dbReference type="AlphaFoldDB" id="A0A670ZI36"/>
<dbReference type="OMA" id="VSHCIDH"/>
<dbReference type="InterPro" id="IPR003309">
    <property type="entry name" value="SCAN_dom"/>
</dbReference>
<dbReference type="GeneTree" id="ENSGT00940000154715"/>
<keyword evidence="5" id="KW-1185">Reference proteome</keyword>
<feature type="chain" id="PRO_5025491847" description="SCAN box domain-containing protein" evidence="2">
    <location>
        <begin position="19"/>
        <end position="141"/>
    </location>
</feature>
<dbReference type="SMART" id="SM00431">
    <property type="entry name" value="SCAN"/>
    <property type="match status" value="1"/>
</dbReference>
<protein>
    <recommendedName>
        <fullName evidence="3">SCAN box domain-containing protein</fullName>
    </recommendedName>
</protein>
<dbReference type="Pfam" id="PF02023">
    <property type="entry name" value="SCAN"/>
    <property type="match status" value="1"/>
</dbReference>
<reference evidence="4" key="2">
    <citation type="submission" date="2025-09" db="UniProtKB">
        <authorList>
            <consortium name="Ensembl"/>
        </authorList>
    </citation>
    <scope>IDENTIFICATION</scope>
</reference>
<dbReference type="InterPro" id="IPR038269">
    <property type="entry name" value="SCAN_sf"/>
</dbReference>
<evidence type="ECO:0000256" key="2">
    <source>
        <dbReference type="SAM" id="SignalP"/>
    </source>
</evidence>
<keyword evidence="1" id="KW-0539">Nucleus</keyword>
<proteinExistence type="predicted"/>
<feature type="domain" description="SCAN box" evidence="3">
    <location>
        <begin position="25"/>
        <end position="106"/>
    </location>
</feature>
<dbReference type="Gene3D" id="1.10.4020.10">
    <property type="entry name" value="DNA breaking-rejoining enzymes"/>
    <property type="match status" value="1"/>
</dbReference>
<evidence type="ECO:0000256" key="1">
    <source>
        <dbReference type="ARBA" id="ARBA00023242"/>
    </source>
</evidence>
<dbReference type="Proteomes" id="UP000472273">
    <property type="component" value="Unplaced"/>
</dbReference>
<dbReference type="PANTHER" id="PTHR45935:SF15">
    <property type="entry name" value="SCAN BOX DOMAIN-CONTAINING PROTEIN"/>
    <property type="match status" value="1"/>
</dbReference>
<accession>A0A670ZI36</accession>
<keyword evidence="2" id="KW-0732">Signal</keyword>
<dbReference type="CDD" id="cd07936">
    <property type="entry name" value="SCAN"/>
    <property type="match status" value="1"/>
</dbReference>
<sequence length="141" mass="16737">WAMTLTLWSAFLSATVQLANHTEQRQHFRQFCCQVVEDPRRIHSQLRELCRQWLKPERRTKEQILELLILEQFLASLPPELRSWIQARRPESCSQAVALVEDFLRSQQEAKTRISQVGFTIQILVYLFSKCDLVIKTRRLL</sequence>
<dbReference type="InterPro" id="IPR050916">
    <property type="entry name" value="SCAN-C2H2_zinc_finger"/>
</dbReference>
<evidence type="ECO:0000259" key="3">
    <source>
        <dbReference type="PROSITE" id="PS50804"/>
    </source>
</evidence>
<evidence type="ECO:0000313" key="4">
    <source>
        <dbReference type="Ensembl" id="ENSPTXP00000022415.1"/>
    </source>
</evidence>